<name>A0A831W787_9GAMM</name>
<gene>
    <name evidence="1" type="ORF">ENJ12_01300</name>
</gene>
<evidence type="ECO:0000313" key="1">
    <source>
        <dbReference type="EMBL" id="HEC05463.1"/>
    </source>
</evidence>
<protein>
    <submittedName>
        <fullName evidence="1">Uncharacterized protein</fullName>
    </submittedName>
</protein>
<accession>A0A831W787</accession>
<comment type="caution">
    <text evidence="1">The sequence shown here is derived from an EMBL/GenBank/DDBJ whole genome shotgun (WGS) entry which is preliminary data.</text>
</comment>
<dbReference type="EMBL" id="DRLF01000051">
    <property type="protein sequence ID" value="HEC05463.1"/>
    <property type="molecule type" value="Genomic_DNA"/>
</dbReference>
<dbReference type="Proteomes" id="UP000886339">
    <property type="component" value="Unassembled WGS sequence"/>
</dbReference>
<organism evidence="1">
    <name type="scientific">Thiolapillus brandeum</name>
    <dbReference type="NCBI Taxonomy" id="1076588"/>
    <lineage>
        <taxon>Bacteria</taxon>
        <taxon>Pseudomonadati</taxon>
        <taxon>Pseudomonadota</taxon>
        <taxon>Gammaproteobacteria</taxon>
        <taxon>Chromatiales</taxon>
        <taxon>Sedimenticolaceae</taxon>
        <taxon>Thiolapillus</taxon>
    </lineage>
</organism>
<sequence length="167" mass="18593">MEMVTRSGTSTIHGVQLHDLPVDLSKSATPEVAQNVLQMQTEDTVARKLIQQAEDAVKGVVEEEARVAILKEAEAKAKVHRIKSIDLLQQAERFAAGKELLAIQFELAQRFRDSGNCKEASRYFDLVANNTVQERLKARAEYESRNCGLLSPGNMLKRKHGMEDSGD</sequence>
<reference evidence="1" key="1">
    <citation type="journal article" date="2020" name="mSystems">
        <title>Genome- and Community-Level Interaction Insights into Carbon Utilization and Element Cycling Functions of Hydrothermarchaeota in Hydrothermal Sediment.</title>
        <authorList>
            <person name="Zhou Z."/>
            <person name="Liu Y."/>
            <person name="Xu W."/>
            <person name="Pan J."/>
            <person name="Luo Z.H."/>
            <person name="Li M."/>
        </authorList>
    </citation>
    <scope>NUCLEOTIDE SEQUENCE [LARGE SCALE GENOMIC DNA]</scope>
    <source>
        <strain evidence="1">HyVt-458</strain>
    </source>
</reference>
<dbReference type="AlphaFoldDB" id="A0A831W787"/>
<proteinExistence type="predicted"/>